<feature type="domain" description="Aminotransferase class I/classII large" evidence="4">
    <location>
        <begin position="46"/>
        <end position="386"/>
    </location>
</feature>
<organism evidence="5 6">
    <name type="scientific">Qipengyuania benthica</name>
    <dbReference type="NCBI Taxonomy" id="3067651"/>
    <lineage>
        <taxon>Bacteria</taxon>
        <taxon>Pseudomonadati</taxon>
        <taxon>Pseudomonadota</taxon>
        <taxon>Alphaproteobacteria</taxon>
        <taxon>Sphingomonadales</taxon>
        <taxon>Erythrobacteraceae</taxon>
        <taxon>Qipengyuania</taxon>
    </lineage>
</organism>
<name>A0ABT9H8T2_9SPHN</name>
<dbReference type="PANTHER" id="PTHR13693:SF100">
    <property type="entry name" value="8-AMINO-7-OXONONANOATE SYNTHASE"/>
    <property type="match status" value="1"/>
</dbReference>
<dbReference type="EC" id="2.3.1.47" evidence="5"/>
<dbReference type="InterPro" id="IPR015421">
    <property type="entry name" value="PyrdxlP-dep_Trfase_major"/>
</dbReference>
<evidence type="ECO:0000256" key="1">
    <source>
        <dbReference type="ARBA" id="ARBA00001933"/>
    </source>
</evidence>
<sequence length="396" mass="41483">MLTDTRAPYPPVLPPASHRGLFASQATDLERLAVEGRTRRLQPRRGIDFSSNDYLALAGSPRLSRAVGDAIARGVPVGSGGSRLLRGNHPEHEALEAEAAGFFGSEAALFFSTGFAANSALLATLPQPDDLILHDELIHASAHEGLRLARCGALTVAHNDAGAFDEAIAGWRRRGGTGRPWIAVESLYSMDGTRAPLTDLAAIAERREAILLIDEAHATGVFGPDGRGLAAALDGRPDVVTLKTCGKALGCEGALLCGPRVVTDFLVNRGRGFIFSTAPSPLMASAVREALRILADEPERRTGLAALVAQAEDLLAPLGVRSTASPILPLVIGDPARTIALAEALQESGFDVRGIRPPTVPEGGSRLRISITLNTDEPDIAALADALAEALAEVLP</sequence>
<keyword evidence="5" id="KW-0012">Acyltransferase</keyword>
<gene>
    <name evidence="5" type="ORF">Q9K01_08525</name>
</gene>
<evidence type="ECO:0000259" key="4">
    <source>
        <dbReference type="Pfam" id="PF00155"/>
    </source>
</evidence>
<comment type="cofactor">
    <cofactor evidence="1">
        <name>pyridoxal 5'-phosphate</name>
        <dbReference type="ChEBI" id="CHEBI:597326"/>
    </cofactor>
</comment>
<evidence type="ECO:0000256" key="3">
    <source>
        <dbReference type="ARBA" id="ARBA00022898"/>
    </source>
</evidence>
<dbReference type="Gene3D" id="3.90.1150.10">
    <property type="entry name" value="Aspartate Aminotransferase, domain 1"/>
    <property type="match status" value="1"/>
</dbReference>
<dbReference type="RefSeq" id="WP_305929780.1">
    <property type="nucleotide sequence ID" value="NZ_JAVAIL010000002.1"/>
</dbReference>
<dbReference type="PANTHER" id="PTHR13693">
    <property type="entry name" value="CLASS II AMINOTRANSFERASE/8-AMINO-7-OXONONANOATE SYNTHASE"/>
    <property type="match status" value="1"/>
</dbReference>
<proteinExistence type="predicted"/>
<dbReference type="EMBL" id="JAVAIL010000002">
    <property type="protein sequence ID" value="MDP4539663.1"/>
    <property type="molecule type" value="Genomic_DNA"/>
</dbReference>
<dbReference type="Proteomes" id="UP001235664">
    <property type="component" value="Unassembled WGS sequence"/>
</dbReference>
<reference evidence="5 6" key="1">
    <citation type="submission" date="2023-08" db="EMBL/GenBank/DDBJ databases">
        <title>genomic of DY56.</title>
        <authorList>
            <person name="Wang Y."/>
        </authorList>
    </citation>
    <scope>NUCLEOTIDE SEQUENCE [LARGE SCALE GENOMIC DNA]</scope>
    <source>
        <strain evidence="5 6">DY56-A-20</strain>
    </source>
</reference>
<dbReference type="InterPro" id="IPR015424">
    <property type="entry name" value="PyrdxlP-dep_Trfase"/>
</dbReference>
<evidence type="ECO:0000256" key="2">
    <source>
        <dbReference type="ARBA" id="ARBA00022679"/>
    </source>
</evidence>
<accession>A0ABT9H8T2</accession>
<protein>
    <submittedName>
        <fullName evidence="5">8-amino-7-oxononanoate synthase</fullName>
        <ecNumber evidence="5">2.3.1.47</ecNumber>
    </submittedName>
</protein>
<dbReference type="Pfam" id="PF00155">
    <property type="entry name" value="Aminotran_1_2"/>
    <property type="match status" value="1"/>
</dbReference>
<dbReference type="InterPro" id="IPR015422">
    <property type="entry name" value="PyrdxlP-dep_Trfase_small"/>
</dbReference>
<comment type="caution">
    <text evidence="5">The sequence shown here is derived from an EMBL/GenBank/DDBJ whole genome shotgun (WGS) entry which is preliminary data.</text>
</comment>
<keyword evidence="2 5" id="KW-0808">Transferase</keyword>
<dbReference type="Gene3D" id="3.40.640.10">
    <property type="entry name" value="Type I PLP-dependent aspartate aminotransferase-like (Major domain)"/>
    <property type="match status" value="1"/>
</dbReference>
<keyword evidence="6" id="KW-1185">Reference proteome</keyword>
<dbReference type="InterPro" id="IPR050087">
    <property type="entry name" value="AON_synthase_class-II"/>
</dbReference>
<evidence type="ECO:0000313" key="6">
    <source>
        <dbReference type="Proteomes" id="UP001235664"/>
    </source>
</evidence>
<dbReference type="InterPro" id="IPR004839">
    <property type="entry name" value="Aminotransferase_I/II_large"/>
</dbReference>
<keyword evidence="3" id="KW-0663">Pyridoxal phosphate</keyword>
<evidence type="ECO:0000313" key="5">
    <source>
        <dbReference type="EMBL" id="MDP4539663.1"/>
    </source>
</evidence>
<dbReference type="GO" id="GO:0008710">
    <property type="term" value="F:8-amino-7-oxononanoate synthase activity"/>
    <property type="evidence" value="ECO:0007669"/>
    <property type="project" value="UniProtKB-EC"/>
</dbReference>
<dbReference type="SUPFAM" id="SSF53383">
    <property type="entry name" value="PLP-dependent transferases"/>
    <property type="match status" value="1"/>
</dbReference>